<name>A0ACC6L3Q2_9SPHI</name>
<sequence>MRGYVFGLNIQNFNDIEVNDIVEAYERVEVK</sequence>
<gene>
    <name evidence="1" type="ORF">J2X78_004576</name>
</gene>
<keyword evidence="2" id="KW-1185">Reference proteome</keyword>
<organism evidence="1 2">
    <name type="scientific">Pedobacter africanus</name>
    <dbReference type="NCBI Taxonomy" id="151894"/>
    <lineage>
        <taxon>Bacteria</taxon>
        <taxon>Pseudomonadati</taxon>
        <taxon>Bacteroidota</taxon>
        <taxon>Sphingobacteriia</taxon>
        <taxon>Sphingobacteriales</taxon>
        <taxon>Sphingobacteriaceae</taxon>
        <taxon>Pedobacter</taxon>
    </lineage>
</organism>
<accession>A0ACC6L3Q2</accession>
<dbReference type="Proteomes" id="UP001246858">
    <property type="component" value="Unassembled WGS sequence"/>
</dbReference>
<reference evidence="1" key="1">
    <citation type="submission" date="2023-07" db="EMBL/GenBank/DDBJ databases">
        <title>Sorghum-associated microbial communities from plants grown in Nebraska, USA.</title>
        <authorList>
            <person name="Schachtman D."/>
        </authorList>
    </citation>
    <scope>NUCLEOTIDE SEQUENCE</scope>
    <source>
        <strain evidence="1">2697</strain>
    </source>
</reference>
<protein>
    <submittedName>
        <fullName evidence="1">Uncharacterized protein</fullName>
    </submittedName>
</protein>
<dbReference type="EMBL" id="JAVDTF010000005">
    <property type="protein sequence ID" value="MDR6785984.1"/>
    <property type="molecule type" value="Genomic_DNA"/>
</dbReference>
<proteinExistence type="predicted"/>
<evidence type="ECO:0000313" key="1">
    <source>
        <dbReference type="EMBL" id="MDR6785984.1"/>
    </source>
</evidence>
<evidence type="ECO:0000313" key="2">
    <source>
        <dbReference type="Proteomes" id="UP001246858"/>
    </source>
</evidence>
<comment type="caution">
    <text evidence="1">The sequence shown here is derived from an EMBL/GenBank/DDBJ whole genome shotgun (WGS) entry which is preliminary data.</text>
</comment>